<evidence type="ECO:0000259" key="2">
    <source>
        <dbReference type="Pfam" id="PF13439"/>
    </source>
</evidence>
<dbReference type="Gene3D" id="3.40.50.2000">
    <property type="entry name" value="Glycogen Phosphorylase B"/>
    <property type="match status" value="2"/>
</dbReference>
<dbReference type="eggNOG" id="COG0438">
    <property type="taxonomic scope" value="Bacteria"/>
</dbReference>
<gene>
    <name evidence="3" type="ordered locus">DVU_0561</name>
</gene>
<evidence type="ECO:0000313" key="3">
    <source>
        <dbReference type="EMBL" id="AAS95042.1"/>
    </source>
</evidence>
<dbReference type="RefSeq" id="WP_010937865.1">
    <property type="nucleotide sequence ID" value="NC_002937.3"/>
</dbReference>
<sequence length="367" mass="40614">MKVAYVIGGLPFGGVESWLLDLARHVSKTSDFECRVFNVSGTGVKMPEYISSGVDVVCAGNSLDSIATHRIDTVLRLRSQLVEYAPDIIHTLHFSGDYCGRLASIGLGVPVVTHLRNIKCERKLRRRLANKLLSFFTDMYLSVSRAVADMVADDHNIAKRPSRVIYNAVDPQKLAVEPHDLTAMYGVSGRIVVGVGRYVGQKNFDLLLRALRLVLDEGHDISVVLVGEGGERPHLERLIRELSLEGHAVLTGYRQDVPRFLRASYALAMPSDFEGLPITHLEAMFCGLPAIVSRHVPSLEIAREASLVCKRSPESIAQCIIRLLEDEKLHSTLSNTGSRIASEHTMDLYIKTLKGIYDELASRGKEI</sequence>
<proteinExistence type="predicted"/>
<dbReference type="EnsemblBacteria" id="AAS95042">
    <property type="protein sequence ID" value="AAS95042"/>
    <property type="gene ID" value="DVU_0561"/>
</dbReference>
<dbReference type="Pfam" id="PF00534">
    <property type="entry name" value="Glycos_transf_1"/>
    <property type="match status" value="1"/>
</dbReference>
<evidence type="ECO:0000313" key="4">
    <source>
        <dbReference type="Proteomes" id="UP000002194"/>
    </source>
</evidence>
<dbReference type="AlphaFoldDB" id="Q72EL7"/>
<dbReference type="InterPro" id="IPR028098">
    <property type="entry name" value="Glyco_trans_4-like_N"/>
</dbReference>
<accession>Q72EL7</accession>
<dbReference type="OrthoDB" id="9804196at2"/>
<dbReference type="Proteomes" id="UP000002194">
    <property type="component" value="Chromosome"/>
</dbReference>
<dbReference type="CAZy" id="GT4">
    <property type="family name" value="Glycosyltransferase Family 4"/>
</dbReference>
<dbReference type="EMBL" id="AE017285">
    <property type="protein sequence ID" value="AAS95042.1"/>
    <property type="molecule type" value="Genomic_DNA"/>
</dbReference>
<dbReference type="HOGENOM" id="CLU_009583_0_0_7"/>
<feature type="domain" description="Glycosyl transferase family 1" evidence="1">
    <location>
        <begin position="190"/>
        <end position="337"/>
    </location>
</feature>
<evidence type="ECO:0000259" key="1">
    <source>
        <dbReference type="Pfam" id="PF00534"/>
    </source>
</evidence>
<dbReference type="CDD" id="cd03807">
    <property type="entry name" value="GT4_WbnK-like"/>
    <property type="match status" value="1"/>
</dbReference>
<reference evidence="3 4" key="1">
    <citation type="journal article" date="2004" name="Nat. Biotechnol.">
        <title>The genome sequence of the anaerobic, sulfate-reducing bacterium Desulfovibrio vulgaris Hildenborough.</title>
        <authorList>
            <person name="Heidelberg J.F."/>
            <person name="Seshadri R."/>
            <person name="Haveman S.A."/>
            <person name="Hemme C.L."/>
            <person name="Paulsen I.T."/>
            <person name="Kolonay J.F."/>
            <person name="Eisen J.A."/>
            <person name="Ward N."/>
            <person name="Methe B."/>
            <person name="Brinkac L.M."/>
            <person name="Daugherty S.C."/>
            <person name="Deboy R.T."/>
            <person name="Dodson R.J."/>
            <person name="Durkin A.S."/>
            <person name="Madupu R."/>
            <person name="Nelson W.C."/>
            <person name="Sullivan S.A."/>
            <person name="Fouts D."/>
            <person name="Haft D.H."/>
            <person name="Selengut J."/>
            <person name="Peterson J.D."/>
            <person name="Davidsen T.M."/>
            <person name="Zafar N."/>
            <person name="Zhou L."/>
            <person name="Radune D."/>
            <person name="Dimitrov G."/>
            <person name="Hance M."/>
            <person name="Tran K."/>
            <person name="Khouri H."/>
            <person name="Gill J."/>
            <person name="Utterback T.R."/>
            <person name="Feldblyum T.V."/>
            <person name="Wall J.D."/>
            <person name="Voordouw G."/>
            <person name="Fraser C.M."/>
        </authorList>
    </citation>
    <scope>NUCLEOTIDE SEQUENCE [LARGE SCALE GENOMIC DNA]</scope>
    <source>
        <strain evidence="4">ATCC 29579 / DSM 644 / NCIMB 8303 / VKM B-1760 / Hildenborough</strain>
    </source>
</reference>
<dbReference type="DNASU" id="2794781"/>
<organism evidence="3 4">
    <name type="scientific">Nitratidesulfovibrio vulgaris (strain ATCC 29579 / DSM 644 / CCUG 34227 / NCIMB 8303 / VKM B-1760 / Hildenborough)</name>
    <name type="common">Desulfovibrio vulgaris</name>
    <dbReference type="NCBI Taxonomy" id="882"/>
    <lineage>
        <taxon>Bacteria</taxon>
        <taxon>Pseudomonadati</taxon>
        <taxon>Thermodesulfobacteriota</taxon>
        <taxon>Desulfovibrionia</taxon>
        <taxon>Desulfovibrionales</taxon>
        <taxon>Desulfovibrionaceae</taxon>
        <taxon>Nitratidesulfovibrio</taxon>
    </lineage>
</organism>
<dbReference type="Pfam" id="PF13439">
    <property type="entry name" value="Glyco_transf_4"/>
    <property type="match status" value="1"/>
</dbReference>
<dbReference type="PhylomeDB" id="Q72EL7"/>
<dbReference type="PaxDb" id="882-DVU_0561"/>
<dbReference type="KEGG" id="dvu:DVU_0561"/>
<keyword evidence="4" id="KW-1185">Reference proteome</keyword>
<dbReference type="InterPro" id="IPR001296">
    <property type="entry name" value="Glyco_trans_1"/>
</dbReference>
<dbReference type="PANTHER" id="PTHR12526:SF630">
    <property type="entry name" value="GLYCOSYLTRANSFERASE"/>
    <property type="match status" value="1"/>
</dbReference>
<feature type="domain" description="Glycosyltransferase subfamily 4-like N-terminal" evidence="2">
    <location>
        <begin position="12"/>
        <end position="172"/>
    </location>
</feature>
<protein>
    <submittedName>
        <fullName evidence="3">Glycosyl transferase, group 1 family protein</fullName>
    </submittedName>
</protein>
<dbReference type="PANTHER" id="PTHR12526">
    <property type="entry name" value="GLYCOSYLTRANSFERASE"/>
    <property type="match status" value="1"/>
</dbReference>
<keyword evidence="3" id="KW-0808">Transferase</keyword>
<name>Q72EL7_NITV2</name>
<dbReference type="STRING" id="882.DVU_0561"/>
<dbReference type="GO" id="GO:0016757">
    <property type="term" value="F:glycosyltransferase activity"/>
    <property type="evidence" value="ECO:0007669"/>
    <property type="project" value="InterPro"/>
</dbReference>
<dbReference type="SUPFAM" id="SSF53756">
    <property type="entry name" value="UDP-Glycosyltransferase/glycogen phosphorylase"/>
    <property type="match status" value="1"/>
</dbReference>